<reference evidence="1" key="1">
    <citation type="submission" date="2021-01" db="EMBL/GenBank/DDBJ databases">
        <authorList>
            <person name="Corre E."/>
            <person name="Pelletier E."/>
            <person name="Niang G."/>
            <person name="Scheremetjew M."/>
            <person name="Finn R."/>
            <person name="Kale V."/>
            <person name="Holt S."/>
            <person name="Cochrane G."/>
            <person name="Meng A."/>
            <person name="Brown T."/>
            <person name="Cohen L."/>
        </authorList>
    </citation>
    <scope>NUCLEOTIDE SEQUENCE</scope>
    <source>
        <strain evidence="1">SL-175</strain>
    </source>
</reference>
<name>A0A7S0T5A0_9CHLO</name>
<sequence>MSAFTVSASALTGVRAPSGAAPSRRSAATPLRLGAIRQSPRGGTVQPRALPAGVLEKLAKMPQDDMASWESCKMLVVDLGLDDEAAEKCLVKAFGWGAQNYWRQSKVEEVPDVDQVEARIAYLVEIGIPEDQIGEKVLSKVSEILGCDTELLAANVAHIEKNYFMKRNTKSFTNYIARVPQVLGNNIDCVGDCAGDCKRCWARC</sequence>
<proteinExistence type="predicted"/>
<organism evidence="1">
    <name type="scientific">Mantoniella antarctica</name>
    <dbReference type="NCBI Taxonomy" id="81844"/>
    <lineage>
        <taxon>Eukaryota</taxon>
        <taxon>Viridiplantae</taxon>
        <taxon>Chlorophyta</taxon>
        <taxon>Mamiellophyceae</taxon>
        <taxon>Mamiellales</taxon>
        <taxon>Mamiellaceae</taxon>
        <taxon>Mantoniella</taxon>
    </lineage>
</organism>
<protein>
    <submittedName>
        <fullName evidence="1">Uncharacterized protein</fullName>
    </submittedName>
</protein>
<evidence type="ECO:0000313" key="1">
    <source>
        <dbReference type="EMBL" id="CAD8723830.1"/>
    </source>
</evidence>
<gene>
    <name evidence="1" type="ORF">MANT1106_LOCUS23046</name>
</gene>
<dbReference type="AlphaFoldDB" id="A0A7S0T5A0"/>
<accession>A0A7S0T5A0</accession>
<dbReference type="EMBL" id="HBFC01038832">
    <property type="protein sequence ID" value="CAD8723830.1"/>
    <property type="molecule type" value="Transcribed_RNA"/>
</dbReference>
<dbReference type="InterPro" id="IPR038538">
    <property type="entry name" value="MTERF_sf"/>
</dbReference>
<dbReference type="Gene3D" id="1.25.70.10">
    <property type="entry name" value="Transcription termination factor 3, mitochondrial"/>
    <property type="match status" value="1"/>
</dbReference>